<dbReference type="InterPro" id="IPR028012">
    <property type="entry name" value="Rua1_C"/>
</dbReference>
<proteinExistence type="predicted"/>
<feature type="compositionally biased region" description="Polar residues" evidence="1">
    <location>
        <begin position="438"/>
        <end position="447"/>
    </location>
</feature>
<feature type="compositionally biased region" description="Acidic residues" evidence="1">
    <location>
        <begin position="509"/>
        <end position="519"/>
    </location>
</feature>
<evidence type="ECO:0000313" key="3">
    <source>
        <dbReference type="EMBL" id="CCH44003.1"/>
    </source>
</evidence>
<dbReference type="Pfam" id="PF14616">
    <property type="entry name" value="Rua1_C"/>
    <property type="match status" value="1"/>
</dbReference>
<protein>
    <recommendedName>
        <fullName evidence="2">Transcription regulator Rua1 C-terminal domain-containing protein</fullName>
    </recommendedName>
</protein>
<feature type="compositionally biased region" description="Basic and acidic residues" evidence="1">
    <location>
        <begin position="448"/>
        <end position="458"/>
    </location>
</feature>
<reference evidence="3 4" key="1">
    <citation type="journal article" date="2012" name="Eukaryot. Cell">
        <title>Draft genome sequence of Wickerhamomyces ciferrii NRRL Y-1031 F-60-10.</title>
        <authorList>
            <person name="Schneider J."/>
            <person name="Andrea H."/>
            <person name="Blom J."/>
            <person name="Jaenicke S."/>
            <person name="Ruckert C."/>
            <person name="Schorsch C."/>
            <person name="Szczepanowski R."/>
            <person name="Farwick M."/>
            <person name="Goesmann A."/>
            <person name="Puhler A."/>
            <person name="Schaffer S."/>
            <person name="Tauch A."/>
            <person name="Kohler T."/>
            <person name="Brinkrolf K."/>
        </authorList>
    </citation>
    <scope>NUCLEOTIDE SEQUENCE [LARGE SCALE GENOMIC DNA]</scope>
    <source>
        <strain evidence="4">ATCC 14091 / BCRC 22168 / CBS 111 / JCM 3599 / NBRC 0793 / NRRL Y-1031 F-60-10</strain>
    </source>
</reference>
<feature type="domain" description="Transcription regulator Rua1 C-terminal" evidence="2">
    <location>
        <begin position="86"/>
        <end position="198"/>
    </location>
</feature>
<sequence>MKEHQFELQSNDRLDWFKINVDHIQDVNIHAVSFQRFKDKLHNLTELNAHNEHYGKIQPNYVDPLLKDARIGYAKDSSNFETGIVDAVVCPYCDPFECVSSDFLSVTSYSLEDDGYEYHLRSIHGIFADGSKVTQPFIGDTFIYDDNNGSELEKKKSLVIVCSHHLDGDKEKACLASFYLDDSDYPLSEYFDHYYSSHVLHKEDPSSIPRYIPICHDEENPGWLNFKENLFVPIDPHIHCDADLHLSKSCTDITLQPFVLPQWDDVIFTDSRLRNKIANRPIISKNYTEGYWIHYNRLSSRNPAEILMNEWEEECKLETETKANNKTSEKKTLDETTVEQIEDLEYEKQLSDTESVYYDSESTIQDESIISSMFVSDDNTGSNKVNSVQEAFNELSQDLSQEMDFITIAPKRLVYFLPPDPDISVESYPTRDKEPRRNTNSQKQNNIQEHRKTELHQNKKDKKKNNLVNCWLHPEIESDTVEDELSEISDIDDQKSPSQSRPTFTIGDSDSEAEDKENLESDCEWIFSVSNRK</sequence>
<feature type="compositionally biased region" description="Acidic residues" evidence="1">
    <location>
        <begin position="480"/>
        <end position="491"/>
    </location>
</feature>
<name>K0KRN6_WICCF</name>
<organism evidence="3 4">
    <name type="scientific">Wickerhamomyces ciferrii (strain ATCC 14091 / BCRC 22168 / CBS 111 / JCM 3599 / NBRC 0793 / NRRL Y-1031 F-60-10)</name>
    <name type="common">Yeast</name>
    <name type="synonym">Pichia ciferrii</name>
    <dbReference type="NCBI Taxonomy" id="1206466"/>
    <lineage>
        <taxon>Eukaryota</taxon>
        <taxon>Fungi</taxon>
        <taxon>Dikarya</taxon>
        <taxon>Ascomycota</taxon>
        <taxon>Saccharomycotina</taxon>
        <taxon>Saccharomycetes</taxon>
        <taxon>Phaffomycetales</taxon>
        <taxon>Wickerhamomycetaceae</taxon>
        <taxon>Wickerhamomyces</taxon>
    </lineage>
</organism>
<keyword evidence="4" id="KW-1185">Reference proteome</keyword>
<dbReference type="STRING" id="1206466.K0KRN6"/>
<dbReference type="AlphaFoldDB" id="K0KRN6"/>
<dbReference type="Proteomes" id="UP000009328">
    <property type="component" value="Unassembled WGS sequence"/>
</dbReference>
<dbReference type="InParanoid" id="K0KRN6"/>
<feature type="region of interest" description="Disordered" evidence="1">
    <location>
        <begin position="480"/>
        <end position="519"/>
    </location>
</feature>
<accession>K0KRN6</accession>
<gene>
    <name evidence="3" type="ORF">BN7_3558</name>
</gene>
<feature type="region of interest" description="Disordered" evidence="1">
    <location>
        <begin position="418"/>
        <end position="459"/>
    </location>
</feature>
<dbReference type="EMBL" id="CAIF01000100">
    <property type="protein sequence ID" value="CCH44003.1"/>
    <property type="molecule type" value="Genomic_DNA"/>
</dbReference>
<dbReference type="HOGENOM" id="CLU_511116_0_0_1"/>
<evidence type="ECO:0000259" key="2">
    <source>
        <dbReference type="Pfam" id="PF14616"/>
    </source>
</evidence>
<comment type="caution">
    <text evidence="3">The sequence shown here is derived from an EMBL/GenBank/DDBJ whole genome shotgun (WGS) entry which is preliminary data.</text>
</comment>
<evidence type="ECO:0000313" key="4">
    <source>
        <dbReference type="Proteomes" id="UP000009328"/>
    </source>
</evidence>
<dbReference type="eggNOG" id="ENOG502QTFH">
    <property type="taxonomic scope" value="Eukaryota"/>
</dbReference>
<evidence type="ECO:0000256" key="1">
    <source>
        <dbReference type="SAM" id="MobiDB-lite"/>
    </source>
</evidence>
<feature type="compositionally biased region" description="Polar residues" evidence="1">
    <location>
        <begin position="496"/>
        <end position="508"/>
    </location>
</feature>